<feature type="compositionally biased region" description="Basic residues" evidence="1">
    <location>
        <begin position="24"/>
        <end position="34"/>
    </location>
</feature>
<feature type="compositionally biased region" description="Basic and acidic residues" evidence="1">
    <location>
        <begin position="35"/>
        <end position="44"/>
    </location>
</feature>
<evidence type="ECO:0000256" key="1">
    <source>
        <dbReference type="SAM" id="MobiDB-lite"/>
    </source>
</evidence>
<feature type="compositionally biased region" description="Basic residues" evidence="1">
    <location>
        <begin position="58"/>
        <end position="76"/>
    </location>
</feature>
<organism evidence="2 3">
    <name type="scientific">Gossypium barbadense</name>
    <name type="common">Sea Island cotton</name>
    <name type="synonym">Hibiscus barbadensis</name>
    <dbReference type="NCBI Taxonomy" id="3634"/>
    <lineage>
        <taxon>Eukaryota</taxon>
        <taxon>Viridiplantae</taxon>
        <taxon>Streptophyta</taxon>
        <taxon>Embryophyta</taxon>
        <taxon>Tracheophyta</taxon>
        <taxon>Spermatophyta</taxon>
        <taxon>Magnoliopsida</taxon>
        <taxon>eudicotyledons</taxon>
        <taxon>Gunneridae</taxon>
        <taxon>Pentapetalae</taxon>
        <taxon>rosids</taxon>
        <taxon>malvids</taxon>
        <taxon>Malvales</taxon>
        <taxon>Malvaceae</taxon>
        <taxon>Malvoideae</taxon>
        <taxon>Gossypium</taxon>
    </lineage>
</organism>
<evidence type="ECO:0000313" key="2">
    <source>
        <dbReference type="EMBL" id="PPS17997.1"/>
    </source>
</evidence>
<protein>
    <submittedName>
        <fullName evidence="2">Uncharacterized protein</fullName>
    </submittedName>
</protein>
<evidence type="ECO:0000313" key="3">
    <source>
        <dbReference type="Proteomes" id="UP000239757"/>
    </source>
</evidence>
<name>A0A2P5YQW5_GOSBA</name>
<accession>A0A2P5YQW5</accession>
<sequence>MARSKRTEMSLARKPDGPFLVNKTKAKEKKHGKKKREEGREKVKVRQKRSTVDPKTAAWHRRHKASFRNVKRERKV</sequence>
<gene>
    <name evidence="2" type="ORF">GOBAR_AA02572</name>
</gene>
<feature type="region of interest" description="Disordered" evidence="1">
    <location>
        <begin position="1"/>
        <end position="76"/>
    </location>
</feature>
<dbReference type="AlphaFoldDB" id="A0A2P5YQW5"/>
<proteinExistence type="predicted"/>
<reference evidence="2 3" key="1">
    <citation type="submission" date="2015-01" db="EMBL/GenBank/DDBJ databases">
        <title>Genome of allotetraploid Gossypium barbadense reveals genomic plasticity and fiber elongation in cotton evolution.</title>
        <authorList>
            <person name="Chen X."/>
            <person name="Liu X."/>
            <person name="Zhao B."/>
            <person name="Zheng H."/>
            <person name="Hu Y."/>
            <person name="Lu G."/>
            <person name="Yang C."/>
            <person name="Chen J."/>
            <person name="Shan C."/>
            <person name="Zhang L."/>
            <person name="Zhou Y."/>
            <person name="Wang L."/>
            <person name="Guo W."/>
            <person name="Bai Y."/>
            <person name="Ruan J."/>
            <person name="Shangguan X."/>
            <person name="Mao Y."/>
            <person name="Jiang J."/>
            <person name="Zhu Y."/>
            <person name="Lei J."/>
            <person name="Kang H."/>
            <person name="Chen S."/>
            <person name="He X."/>
            <person name="Wang R."/>
            <person name="Wang Y."/>
            <person name="Chen J."/>
            <person name="Wang L."/>
            <person name="Yu S."/>
            <person name="Wang B."/>
            <person name="Wei J."/>
            <person name="Song S."/>
            <person name="Lu X."/>
            <person name="Gao Z."/>
            <person name="Gu W."/>
            <person name="Deng X."/>
            <person name="Ma D."/>
            <person name="Wang S."/>
            <person name="Liang W."/>
            <person name="Fang L."/>
            <person name="Cai C."/>
            <person name="Zhu X."/>
            <person name="Zhou B."/>
            <person name="Zhang Y."/>
            <person name="Chen Z."/>
            <person name="Xu S."/>
            <person name="Zhu R."/>
            <person name="Wang S."/>
            <person name="Zhang T."/>
            <person name="Zhao G."/>
        </authorList>
    </citation>
    <scope>NUCLEOTIDE SEQUENCE [LARGE SCALE GENOMIC DNA]</scope>
    <source>
        <strain evidence="3">cv. Xinhai21</strain>
        <tissue evidence="2">Leaf</tissue>
    </source>
</reference>
<feature type="compositionally biased region" description="Basic and acidic residues" evidence="1">
    <location>
        <begin position="1"/>
        <end position="16"/>
    </location>
</feature>
<dbReference type="Proteomes" id="UP000239757">
    <property type="component" value="Unassembled WGS sequence"/>
</dbReference>
<dbReference type="EMBL" id="KZ662879">
    <property type="protein sequence ID" value="PPS17997.1"/>
    <property type="molecule type" value="Genomic_DNA"/>
</dbReference>